<evidence type="ECO:0000256" key="1">
    <source>
        <dbReference type="ARBA" id="ARBA00008857"/>
    </source>
</evidence>
<dbReference type="InterPro" id="IPR010998">
    <property type="entry name" value="Integrase_recombinase_N"/>
</dbReference>
<reference evidence="9 10" key="2">
    <citation type="submission" date="2020-03" db="EMBL/GenBank/DDBJ databases">
        <authorList>
            <person name="Ichikawa N."/>
            <person name="Kimura A."/>
            <person name="Kitahashi Y."/>
            <person name="Uohara A."/>
        </authorList>
    </citation>
    <scope>NUCLEOTIDE SEQUENCE [LARGE SCALE GENOMIC DNA]</scope>
    <source>
        <strain evidence="9 10">NBRC 108639</strain>
    </source>
</reference>
<dbReference type="InterPro" id="IPR011010">
    <property type="entry name" value="DNA_brk_join_enz"/>
</dbReference>
<evidence type="ECO:0000259" key="7">
    <source>
        <dbReference type="PROSITE" id="PS51898"/>
    </source>
</evidence>
<evidence type="ECO:0000313" key="9">
    <source>
        <dbReference type="EMBL" id="GFJ85790.1"/>
    </source>
</evidence>
<dbReference type="InterPro" id="IPR013762">
    <property type="entry name" value="Integrase-like_cat_sf"/>
</dbReference>
<feature type="domain" description="Tyr recombinase" evidence="7">
    <location>
        <begin position="493"/>
        <end position="780"/>
    </location>
</feature>
<dbReference type="GO" id="GO:0015074">
    <property type="term" value="P:DNA integration"/>
    <property type="evidence" value="ECO:0007669"/>
    <property type="project" value="UniProtKB-KW"/>
</dbReference>
<comment type="caution">
    <text evidence="9">The sequence shown here is derived from an EMBL/GenBank/DDBJ whole genome shotgun (WGS) entry which is preliminary data.</text>
</comment>
<dbReference type="AlphaFoldDB" id="A0A6V8KQW9"/>
<dbReference type="InterPro" id="IPR044068">
    <property type="entry name" value="CB"/>
</dbReference>
<dbReference type="Proteomes" id="UP000482800">
    <property type="component" value="Unassembled WGS sequence"/>
</dbReference>
<evidence type="ECO:0000256" key="4">
    <source>
        <dbReference type="ARBA" id="ARBA00023172"/>
    </source>
</evidence>
<dbReference type="Pfam" id="PF02899">
    <property type="entry name" value="Phage_int_SAM_1"/>
    <property type="match status" value="1"/>
</dbReference>
<dbReference type="SUPFAM" id="SSF56349">
    <property type="entry name" value="DNA breaking-rejoining enzymes"/>
    <property type="match status" value="2"/>
</dbReference>
<keyword evidence="3 5" id="KW-0238">DNA-binding</keyword>
<dbReference type="InterPro" id="IPR050090">
    <property type="entry name" value="Tyrosine_recombinase_XerCD"/>
</dbReference>
<dbReference type="CDD" id="cd00397">
    <property type="entry name" value="DNA_BRE_C"/>
    <property type="match status" value="1"/>
</dbReference>
<accession>A0A6V8KQW9</accession>
<gene>
    <name evidence="9" type="ORF">Phou_099700</name>
</gene>
<dbReference type="PANTHER" id="PTHR30349:SF64">
    <property type="entry name" value="PROPHAGE INTEGRASE INTD-RELATED"/>
    <property type="match status" value="1"/>
</dbReference>
<keyword evidence="2" id="KW-0229">DNA integration</keyword>
<keyword evidence="4" id="KW-0233">DNA recombination</keyword>
<dbReference type="EMBL" id="BLPF01000004">
    <property type="protein sequence ID" value="GFJ85790.1"/>
    <property type="molecule type" value="Genomic_DNA"/>
</dbReference>
<evidence type="ECO:0000256" key="3">
    <source>
        <dbReference type="ARBA" id="ARBA00023125"/>
    </source>
</evidence>
<dbReference type="PROSITE" id="PS51898">
    <property type="entry name" value="TYR_RECOMBINASE"/>
    <property type="match status" value="1"/>
</dbReference>
<dbReference type="GO" id="GO:0003677">
    <property type="term" value="F:DNA binding"/>
    <property type="evidence" value="ECO:0007669"/>
    <property type="project" value="UniProtKB-UniRule"/>
</dbReference>
<dbReference type="Pfam" id="PF23859">
    <property type="entry name" value="DpdA"/>
    <property type="match status" value="1"/>
</dbReference>
<feature type="region of interest" description="Disordered" evidence="6">
    <location>
        <begin position="1"/>
        <end position="54"/>
    </location>
</feature>
<feature type="domain" description="Core-binding (CB)" evidence="8">
    <location>
        <begin position="366"/>
        <end position="452"/>
    </location>
</feature>
<evidence type="ECO:0000256" key="5">
    <source>
        <dbReference type="PROSITE-ProRule" id="PRU01248"/>
    </source>
</evidence>
<dbReference type="PANTHER" id="PTHR30349">
    <property type="entry name" value="PHAGE INTEGRASE-RELATED"/>
    <property type="match status" value="1"/>
</dbReference>
<dbReference type="Gene3D" id="1.10.443.10">
    <property type="entry name" value="Intergrase catalytic core"/>
    <property type="match status" value="1"/>
</dbReference>
<dbReference type="Gene3D" id="1.10.150.130">
    <property type="match status" value="1"/>
</dbReference>
<dbReference type="InterPro" id="IPR004107">
    <property type="entry name" value="Integrase_SAM-like_N"/>
</dbReference>
<reference evidence="9 10" key="1">
    <citation type="submission" date="2020-03" db="EMBL/GenBank/DDBJ databases">
        <title>Whole genome shotgun sequence of Phytohabitans houttuyneae NBRC 108639.</title>
        <authorList>
            <person name="Komaki H."/>
            <person name="Tamura T."/>
        </authorList>
    </citation>
    <scope>NUCLEOTIDE SEQUENCE [LARGE SCALE GENOMIC DNA]</scope>
    <source>
        <strain evidence="9 10">NBRC 108639</strain>
    </source>
</reference>
<dbReference type="InterPro" id="IPR002104">
    <property type="entry name" value="Integrase_catalytic"/>
</dbReference>
<sequence length="800" mass="89184">MIHPVASAADHLRTSETGAGRAVPGHRARSARGAGRAGGQPWRLPQRPTVQERRARWDERVARHGVGPDRWQTPWGPVTPYTTSEFHPDPARRMMFYLGTGQPQYLGRSPIPLFLAATALARYRRRGDAFPAQMGAAPWAGDSGAYSALMLRTSPHGHPWYAHPDEYGAMWTRFLRDVGPPDFVGIQDRPCEPGCLNRTRSTVREHQEATLRNYLYLVDNFPFVPWLPTLQGWHPWQYEEHADMYQAAGVDLAGQRVGVGSICRRGSQRDVATVLGTMAPLGMRMHGFGVSLSTPFLLVRCPVCSLVTSLLSGRWRVCLAQRDLPIPEDARPWVAEFGIDLDGWLDERGIADGVPFLLSPSFEYDVELNAFFRSWQITSMRRASQVAYARDLARFLTFLSVARGGRGWRDATEDDHLAFHAWRRRDPAGPAVAGSTWDREVASVNRFFAWAVERALVVETPVPQRVRRLAPSESGRRGGGTTPATYSHDAAAERVQWLPPAEYRRWRDVGLRGYGPNGLPDSRFRGRWAGRNAAFADLMVRTGLRLTEQASLLRPEVPIGPGQGGYRRFWLPAAIAKGGSARWVYVPDSMARELGIYVAVDRAEAVDTGRRAGLYDRIRRPLVIEDAARPVAVAFDGRGSRRVVKLAALDPAERRRVLVAGEHGLEPAALWISEYGTPVAPSTWKSVFADANARCQAVNVALRVHPHMLRHTFAVVTLEQLQRGHLVALAGQTAEQRGHYTRIFGDPLDWVRRRLGHRSLTSTMIYLHALAELEMHTRMALVPDGWEDPHPQVLAAAGAS</sequence>
<dbReference type="InterPro" id="IPR055645">
    <property type="entry name" value="DpdA"/>
</dbReference>
<evidence type="ECO:0000256" key="6">
    <source>
        <dbReference type="SAM" id="MobiDB-lite"/>
    </source>
</evidence>
<evidence type="ECO:0000259" key="8">
    <source>
        <dbReference type="PROSITE" id="PS51900"/>
    </source>
</evidence>
<keyword evidence="10" id="KW-1185">Reference proteome</keyword>
<comment type="similarity">
    <text evidence="1">Belongs to the 'phage' integrase family.</text>
</comment>
<proteinExistence type="inferred from homology"/>
<dbReference type="PROSITE" id="PS51900">
    <property type="entry name" value="CB"/>
    <property type="match status" value="1"/>
</dbReference>
<dbReference type="GO" id="GO:0006310">
    <property type="term" value="P:DNA recombination"/>
    <property type="evidence" value="ECO:0007669"/>
    <property type="project" value="UniProtKB-KW"/>
</dbReference>
<name>A0A6V8KQW9_9ACTN</name>
<evidence type="ECO:0000256" key="2">
    <source>
        <dbReference type="ARBA" id="ARBA00022908"/>
    </source>
</evidence>
<protein>
    <recommendedName>
        <fullName evidence="11">Integrase</fullName>
    </recommendedName>
</protein>
<evidence type="ECO:0000313" key="10">
    <source>
        <dbReference type="Proteomes" id="UP000482800"/>
    </source>
</evidence>
<evidence type="ECO:0008006" key="11">
    <source>
        <dbReference type="Google" id="ProtNLM"/>
    </source>
</evidence>
<organism evidence="9 10">
    <name type="scientific">Phytohabitans houttuyneae</name>
    <dbReference type="NCBI Taxonomy" id="1076126"/>
    <lineage>
        <taxon>Bacteria</taxon>
        <taxon>Bacillati</taxon>
        <taxon>Actinomycetota</taxon>
        <taxon>Actinomycetes</taxon>
        <taxon>Micromonosporales</taxon>
        <taxon>Micromonosporaceae</taxon>
    </lineage>
</organism>